<feature type="region of interest" description="Disordered" evidence="2">
    <location>
        <begin position="142"/>
        <end position="166"/>
    </location>
</feature>
<dbReference type="SUPFAM" id="SSF56672">
    <property type="entry name" value="DNA/RNA polymerases"/>
    <property type="match status" value="1"/>
</dbReference>
<dbReference type="Pfam" id="PF17919">
    <property type="entry name" value="RT_RNaseH_2"/>
    <property type="match status" value="1"/>
</dbReference>
<dbReference type="FunFam" id="3.30.70.270:FF:000020">
    <property type="entry name" value="Transposon Tf2-6 polyprotein-like Protein"/>
    <property type="match status" value="1"/>
</dbReference>
<dbReference type="OrthoDB" id="113021at2759"/>
<dbReference type="Gene3D" id="3.10.10.10">
    <property type="entry name" value="HIV Type 1 Reverse Transcriptase, subunit A, domain 1"/>
    <property type="match status" value="1"/>
</dbReference>
<evidence type="ECO:0000256" key="2">
    <source>
        <dbReference type="SAM" id="MobiDB-lite"/>
    </source>
</evidence>
<evidence type="ECO:0000259" key="4">
    <source>
        <dbReference type="Pfam" id="PF17919"/>
    </source>
</evidence>
<dbReference type="PANTHER" id="PTHR37984">
    <property type="entry name" value="PROTEIN CBG26694"/>
    <property type="match status" value="1"/>
</dbReference>
<name>A0A9W7D4D0_9STRA</name>
<feature type="domain" description="Reverse transcriptase" evidence="3">
    <location>
        <begin position="303"/>
        <end position="467"/>
    </location>
</feature>
<dbReference type="InterPro" id="IPR043502">
    <property type="entry name" value="DNA/RNA_pol_sf"/>
</dbReference>
<evidence type="ECO:0000313" key="7">
    <source>
        <dbReference type="Proteomes" id="UP001165121"/>
    </source>
</evidence>
<dbReference type="Pfam" id="PF17921">
    <property type="entry name" value="Integrase_H2C2"/>
    <property type="match status" value="1"/>
</dbReference>
<sequence>MVLGMKWLARHDLVIDWGKRTIVHFRSSGATESDGPVGAAHAPSGACDPPAETPRGAAASDLSARTLTTERVVREKCEPNQKTQIRSDLRGLRSVKGDAVVSTVVDTQVEQEWPVTEGRDLGASAPGADAIGPNIKGRFAVRRGKRDASAPGADAASSEDGSKRPAPEILACSRAAGLHDEAVHNQAGLDCVRPRDDPADEQQHVCSRAAELHDEAEHNQAGLDCVLREYKDVLPDDIPAELPQDKGVQHEIDLVPGTKYCVTRQWPLPREQVKTIDDFFESRRKTGQVRESKSPHSAPTFCVKKAQGGWRIIHAYTKLNDETVPAQTPIPRKDVIIDSMALSTIFSALDLRDGFYQILMRESDITLTAVSTPRGMLWEWIVMPQKRKNAPATFNRCVTHLLRSVRDFAPSNFDDVFIHSRAVNGKSDVEMHKEHLRKLFALMRKHKLYANLKKCIFGASEIPVLGCLVGKNSVRPDQGKVRVINEWPTPSNVKELRQFLGLATYLCKYVSNYAGKIRPLSQLLKKNAVWDWTTECLQAFDAVKQGLNEAPILAVGDQDRPSHVVCDASDFVIGCALMQHDHEGRDRVVYYRSRQLKPAERNYPVHDKERLAMKYALAKFRVYLLTMLHCYKPGRLNIVADALSRRPDDEVHKADANAIGVIRMSTPSSSLLDDVRSAYANDADAKQLLNYVAASSDKSRQKLAKHLRARVHRYRVHNGLLLYSAVDDNADRVVVPDDPELKLRITYEYHDAPTSGHPGREKTYLLLTRDFYWSHQYKWVRNGLCRPLQQDGASCCSSSRSDSQTDGASVC</sequence>
<keyword evidence="1" id="KW-0511">Multifunctional enzyme</keyword>
<dbReference type="EMBL" id="BSXT01004240">
    <property type="protein sequence ID" value="GMF57204.1"/>
    <property type="molecule type" value="Genomic_DNA"/>
</dbReference>
<accession>A0A9W7D4D0</accession>
<dbReference type="InterPro" id="IPR041588">
    <property type="entry name" value="Integrase_H2C2"/>
</dbReference>
<dbReference type="InterPro" id="IPR043128">
    <property type="entry name" value="Rev_trsase/Diguanyl_cyclase"/>
</dbReference>
<dbReference type="FunFam" id="3.10.20.370:FF:000001">
    <property type="entry name" value="Retrovirus-related Pol polyprotein from transposon 17.6-like protein"/>
    <property type="match status" value="1"/>
</dbReference>
<feature type="domain" description="Reverse transcriptase/retrotransposon-derived protein RNase H-like" evidence="4">
    <location>
        <begin position="532"/>
        <end position="625"/>
    </location>
</feature>
<feature type="domain" description="Integrase zinc-binding" evidence="5">
    <location>
        <begin position="738"/>
        <end position="782"/>
    </location>
</feature>
<keyword evidence="7" id="KW-1185">Reference proteome</keyword>
<dbReference type="PANTHER" id="PTHR37984:SF5">
    <property type="entry name" value="PROTEIN NYNRIN-LIKE"/>
    <property type="match status" value="1"/>
</dbReference>
<dbReference type="InterPro" id="IPR050951">
    <property type="entry name" value="Retrovirus_Pol_polyprotein"/>
</dbReference>
<feature type="compositionally biased region" description="Low complexity" evidence="2">
    <location>
        <begin position="149"/>
        <end position="159"/>
    </location>
</feature>
<evidence type="ECO:0000313" key="6">
    <source>
        <dbReference type="EMBL" id="GMF57204.1"/>
    </source>
</evidence>
<evidence type="ECO:0000259" key="5">
    <source>
        <dbReference type="Pfam" id="PF17921"/>
    </source>
</evidence>
<dbReference type="InterPro" id="IPR041577">
    <property type="entry name" value="RT_RNaseH_2"/>
</dbReference>
<dbReference type="CDD" id="cd09274">
    <property type="entry name" value="RNase_HI_RT_Ty3"/>
    <property type="match status" value="1"/>
</dbReference>
<organism evidence="6 7">
    <name type="scientific">Phytophthora fragariaefolia</name>
    <dbReference type="NCBI Taxonomy" id="1490495"/>
    <lineage>
        <taxon>Eukaryota</taxon>
        <taxon>Sar</taxon>
        <taxon>Stramenopiles</taxon>
        <taxon>Oomycota</taxon>
        <taxon>Peronosporomycetes</taxon>
        <taxon>Peronosporales</taxon>
        <taxon>Peronosporaceae</taxon>
        <taxon>Phytophthora</taxon>
    </lineage>
</organism>
<reference evidence="6" key="1">
    <citation type="submission" date="2023-04" db="EMBL/GenBank/DDBJ databases">
        <title>Phytophthora fragariaefolia NBRC 109709.</title>
        <authorList>
            <person name="Ichikawa N."/>
            <person name="Sato H."/>
            <person name="Tonouchi N."/>
        </authorList>
    </citation>
    <scope>NUCLEOTIDE SEQUENCE</scope>
    <source>
        <strain evidence="6">NBRC 109709</strain>
    </source>
</reference>
<dbReference type="GO" id="GO:0003824">
    <property type="term" value="F:catalytic activity"/>
    <property type="evidence" value="ECO:0007669"/>
    <property type="project" value="UniProtKB-KW"/>
</dbReference>
<dbReference type="CDD" id="cd01647">
    <property type="entry name" value="RT_LTR"/>
    <property type="match status" value="1"/>
</dbReference>
<dbReference type="InterPro" id="IPR000477">
    <property type="entry name" value="RT_dom"/>
</dbReference>
<comment type="caution">
    <text evidence="6">The sequence shown here is derived from an EMBL/GenBank/DDBJ whole genome shotgun (WGS) entry which is preliminary data.</text>
</comment>
<gene>
    <name evidence="6" type="ORF">Pfra01_002440400</name>
</gene>
<evidence type="ECO:0000259" key="3">
    <source>
        <dbReference type="Pfam" id="PF00078"/>
    </source>
</evidence>
<dbReference type="Proteomes" id="UP001165121">
    <property type="component" value="Unassembled WGS sequence"/>
</dbReference>
<dbReference type="Gene3D" id="1.10.340.70">
    <property type="match status" value="1"/>
</dbReference>
<proteinExistence type="predicted"/>
<dbReference type="AlphaFoldDB" id="A0A9W7D4D0"/>
<protein>
    <submittedName>
        <fullName evidence="6">Unnamed protein product</fullName>
    </submittedName>
</protein>
<dbReference type="Pfam" id="PF00078">
    <property type="entry name" value="RVT_1"/>
    <property type="match status" value="1"/>
</dbReference>
<dbReference type="Gene3D" id="3.30.70.270">
    <property type="match status" value="2"/>
</dbReference>
<evidence type="ECO:0000256" key="1">
    <source>
        <dbReference type="ARBA" id="ARBA00023268"/>
    </source>
</evidence>
<feature type="region of interest" description="Disordered" evidence="2">
    <location>
        <begin position="28"/>
        <end position="59"/>
    </location>
</feature>